<dbReference type="Proteomes" id="UP000076532">
    <property type="component" value="Unassembled WGS sequence"/>
</dbReference>
<keyword evidence="3" id="KW-1185">Reference proteome</keyword>
<feature type="region of interest" description="Disordered" evidence="1">
    <location>
        <begin position="134"/>
        <end position="224"/>
    </location>
</feature>
<gene>
    <name evidence="2" type="ORF">FIBSPDRAFT_853633</name>
</gene>
<protein>
    <submittedName>
        <fullName evidence="2">Uncharacterized protein</fullName>
    </submittedName>
</protein>
<evidence type="ECO:0000313" key="3">
    <source>
        <dbReference type="Proteomes" id="UP000076532"/>
    </source>
</evidence>
<accession>A0A166QR43</accession>
<feature type="compositionally biased region" description="Acidic residues" evidence="1">
    <location>
        <begin position="156"/>
        <end position="166"/>
    </location>
</feature>
<dbReference type="EMBL" id="KV417509">
    <property type="protein sequence ID" value="KZP27447.1"/>
    <property type="molecule type" value="Genomic_DNA"/>
</dbReference>
<evidence type="ECO:0000313" key="2">
    <source>
        <dbReference type="EMBL" id="KZP27447.1"/>
    </source>
</evidence>
<reference evidence="2 3" key="1">
    <citation type="journal article" date="2016" name="Mol. Biol. Evol.">
        <title>Comparative Genomics of Early-Diverging Mushroom-Forming Fungi Provides Insights into the Origins of Lignocellulose Decay Capabilities.</title>
        <authorList>
            <person name="Nagy L.G."/>
            <person name="Riley R."/>
            <person name="Tritt A."/>
            <person name="Adam C."/>
            <person name="Daum C."/>
            <person name="Floudas D."/>
            <person name="Sun H."/>
            <person name="Yadav J.S."/>
            <person name="Pangilinan J."/>
            <person name="Larsson K.H."/>
            <person name="Matsuura K."/>
            <person name="Barry K."/>
            <person name="Labutti K."/>
            <person name="Kuo R."/>
            <person name="Ohm R.A."/>
            <person name="Bhattacharya S.S."/>
            <person name="Shirouzu T."/>
            <person name="Yoshinaga Y."/>
            <person name="Martin F.M."/>
            <person name="Grigoriev I.V."/>
            <person name="Hibbett D.S."/>
        </authorList>
    </citation>
    <scope>NUCLEOTIDE SEQUENCE [LARGE SCALE GENOMIC DNA]</scope>
    <source>
        <strain evidence="2 3">CBS 109695</strain>
    </source>
</reference>
<name>A0A166QR43_9AGAM</name>
<organism evidence="2 3">
    <name type="scientific">Athelia psychrophila</name>
    <dbReference type="NCBI Taxonomy" id="1759441"/>
    <lineage>
        <taxon>Eukaryota</taxon>
        <taxon>Fungi</taxon>
        <taxon>Dikarya</taxon>
        <taxon>Basidiomycota</taxon>
        <taxon>Agaricomycotina</taxon>
        <taxon>Agaricomycetes</taxon>
        <taxon>Agaricomycetidae</taxon>
        <taxon>Atheliales</taxon>
        <taxon>Atheliaceae</taxon>
        <taxon>Athelia</taxon>
    </lineage>
</organism>
<evidence type="ECO:0000256" key="1">
    <source>
        <dbReference type="SAM" id="MobiDB-lite"/>
    </source>
</evidence>
<proteinExistence type="predicted"/>
<feature type="compositionally biased region" description="Basic and acidic residues" evidence="1">
    <location>
        <begin position="167"/>
        <end position="176"/>
    </location>
</feature>
<sequence>MSLTTAEMAAELGINVTTTIILTNAQSTFKARQQDGQEHVRTYQYMISLLRVMGLVSPKDGRPLVRFRRSPVRMEKHLTPEKCRGRELGILLEMQDDVDVKKLLKAWGKLSKWGERRTLVRWPYDKKAAAAAASAATVPNAFSTDARDSSGSSDDDKSDAEDDEEAGEHPAVEGEKQVSFADATASDVGLDSTPKKNVVKHRHDPRMFESQSSQRQRFRGDFTH</sequence>
<dbReference type="AlphaFoldDB" id="A0A166QR43"/>